<feature type="region of interest" description="Disordered" evidence="1">
    <location>
        <begin position="37"/>
        <end position="60"/>
    </location>
</feature>
<dbReference type="AlphaFoldDB" id="A0A8W8I1C7"/>
<dbReference type="EnsemblMetazoa" id="G1187.1">
    <property type="protein sequence ID" value="G1187.1:cds"/>
    <property type="gene ID" value="G1187"/>
</dbReference>
<evidence type="ECO:0000313" key="2">
    <source>
        <dbReference type="EnsemblMetazoa" id="G1187.1:cds"/>
    </source>
</evidence>
<keyword evidence="3" id="KW-1185">Reference proteome</keyword>
<evidence type="ECO:0000313" key="3">
    <source>
        <dbReference type="Proteomes" id="UP000005408"/>
    </source>
</evidence>
<organism evidence="2 3">
    <name type="scientific">Magallana gigas</name>
    <name type="common">Pacific oyster</name>
    <name type="synonym">Crassostrea gigas</name>
    <dbReference type="NCBI Taxonomy" id="29159"/>
    <lineage>
        <taxon>Eukaryota</taxon>
        <taxon>Metazoa</taxon>
        <taxon>Spiralia</taxon>
        <taxon>Lophotrochozoa</taxon>
        <taxon>Mollusca</taxon>
        <taxon>Bivalvia</taxon>
        <taxon>Autobranchia</taxon>
        <taxon>Pteriomorphia</taxon>
        <taxon>Ostreida</taxon>
        <taxon>Ostreoidea</taxon>
        <taxon>Ostreidae</taxon>
        <taxon>Magallana</taxon>
    </lineage>
</organism>
<proteinExistence type="predicted"/>
<accession>A0A8W8I1C7</accession>
<reference evidence="2" key="1">
    <citation type="submission" date="2022-08" db="UniProtKB">
        <authorList>
            <consortium name="EnsemblMetazoa"/>
        </authorList>
    </citation>
    <scope>IDENTIFICATION</scope>
    <source>
        <strain evidence="2">05x7-T-G4-1.051#20</strain>
    </source>
</reference>
<dbReference type="Proteomes" id="UP000005408">
    <property type="component" value="Unassembled WGS sequence"/>
</dbReference>
<sequence>MAENEENENYSKSFHNCDVTSLGPCCGGRITGSSPIQAVKDSKEVAEKTDSDAMGVSGTQETPWSELLTNPFKVWSELERHCGARTINELMYKFEHFLKKEGTTTAVLKNNLQTEMNSYQSDKLSEVDLRLPITECWFGIGLIKNELREWRPQGPWRLAPFQAVGDSIDVADKTKSAGAGLSSYPGNAIVRVVSNPFKAVAEVGEAMWGKD</sequence>
<feature type="compositionally biased region" description="Basic and acidic residues" evidence="1">
    <location>
        <begin position="40"/>
        <end position="51"/>
    </location>
</feature>
<evidence type="ECO:0000256" key="1">
    <source>
        <dbReference type="SAM" id="MobiDB-lite"/>
    </source>
</evidence>
<protein>
    <submittedName>
        <fullName evidence="2">Uncharacterized protein</fullName>
    </submittedName>
</protein>
<name>A0A8W8I1C7_MAGGI</name>